<dbReference type="EMBL" id="QEFP02000004">
    <property type="protein sequence ID" value="MCC5446901.1"/>
    <property type="molecule type" value="Genomic_DNA"/>
</dbReference>
<keyword evidence="4" id="KW-0963">Cytoplasm</keyword>
<reference evidence="8" key="1">
    <citation type="journal article" date="2015" name="Appl. Environ. Microbiol.">
        <title>Nanoarchaeota, Their Sulfolobales Host, and Nanoarchaeota Virus Distribution across Yellowstone National Park Hot Springs.</title>
        <authorList>
            <person name="Munson-McGee J.H."/>
            <person name="Field E.K."/>
            <person name="Bateson M."/>
            <person name="Rooney C."/>
            <person name="Stepanauskas R."/>
            <person name="Young M.J."/>
        </authorList>
    </citation>
    <scope>NUCLEOTIDE SEQUENCE [LARGE SCALE GENOMIC DNA]</scope>
    <source>
        <strain evidence="8">SCGC AB-777_F03</strain>
    </source>
</reference>
<dbReference type="GO" id="GO:0046872">
    <property type="term" value="F:metal ion binding"/>
    <property type="evidence" value="ECO:0007669"/>
    <property type="project" value="UniProtKB-KW"/>
</dbReference>
<comment type="subcellular location">
    <subcellularLocation>
        <location evidence="2">Cytoplasm</location>
    </subcellularLocation>
</comment>
<comment type="similarity">
    <text evidence="3">Belongs to the eukaryotic release factor 1 family. Pelota subfamily.</text>
</comment>
<evidence type="ECO:0000256" key="5">
    <source>
        <dbReference type="ARBA" id="ARBA00022723"/>
    </source>
</evidence>
<dbReference type="GO" id="GO:0071025">
    <property type="term" value="P:RNA surveillance"/>
    <property type="evidence" value="ECO:0007669"/>
    <property type="project" value="InterPro"/>
</dbReference>
<dbReference type="InterPro" id="IPR005140">
    <property type="entry name" value="eRF1_Pelota-like_N"/>
</dbReference>
<dbReference type="Proteomes" id="UP000245509">
    <property type="component" value="Unassembled WGS sequence"/>
</dbReference>
<dbReference type="Gene3D" id="3.30.1330.30">
    <property type="match status" value="1"/>
</dbReference>
<evidence type="ECO:0000313" key="7">
    <source>
        <dbReference type="EMBL" id="MCC5446901.1"/>
    </source>
</evidence>
<evidence type="ECO:0000313" key="8">
    <source>
        <dbReference type="EMBL" id="PVU68912.1"/>
    </source>
</evidence>
<dbReference type="EMBL" id="QEFP01000001">
    <property type="protein sequence ID" value="PVU68912.1"/>
    <property type="molecule type" value="Genomic_DNA"/>
</dbReference>
<reference evidence="7" key="4">
    <citation type="submission" date="2021-11" db="EMBL/GenBank/DDBJ databases">
        <authorList>
            <person name="Munson-Mcgee J."/>
            <person name="Field E."/>
            <person name="Bateson M."/>
            <person name="Rooney C."/>
            <person name="Stepanauskas R."/>
            <person name="Young M."/>
        </authorList>
    </citation>
    <scope>NUCLEOTIDE SEQUENCE</scope>
    <source>
        <strain evidence="7">SCGC AB-777_F03</strain>
    </source>
</reference>
<evidence type="ECO:0000256" key="1">
    <source>
        <dbReference type="ARBA" id="ARBA00001968"/>
    </source>
</evidence>
<evidence type="ECO:0000256" key="4">
    <source>
        <dbReference type="ARBA" id="ARBA00022490"/>
    </source>
</evidence>
<comment type="caution">
    <text evidence="8">The sequence shown here is derived from an EMBL/GenBank/DDBJ whole genome shotgun (WGS) entry which is preliminary data.</text>
</comment>
<dbReference type="InterPro" id="IPR004405">
    <property type="entry name" value="TF_pelota"/>
</dbReference>
<reference evidence="7" key="2">
    <citation type="submission" date="2017-05" db="EMBL/GenBank/DDBJ databases">
        <authorList>
            <person name="Munson-Mcgee J.H."/>
        </authorList>
    </citation>
    <scope>NUCLEOTIDE SEQUENCE</scope>
    <source>
        <strain evidence="7">SCGC AB-777_F03</strain>
    </source>
</reference>
<dbReference type="GO" id="GO:0032790">
    <property type="term" value="P:ribosome disassembly"/>
    <property type="evidence" value="ECO:0007669"/>
    <property type="project" value="TreeGrafter"/>
</dbReference>
<organism evidence="8">
    <name type="scientific">Nanobsidianus stetteri</name>
    <dbReference type="NCBI Taxonomy" id="1294122"/>
    <lineage>
        <taxon>Archaea</taxon>
        <taxon>Nanobdellota</taxon>
        <taxon>Candidatus Nanoarchaeia</taxon>
        <taxon>Nanoarchaeales</taxon>
        <taxon>Nanopusillaceae</taxon>
        <taxon>Candidatus Nanobsidianus</taxon>
    </lineage>
</organism>
<dbReference type="Gene3D" id="3.30.420.60">
    <property type="entry name" value="eRF1 domain 2"/>
    <property type="match status" value="1"/>
</dbReference>
<dbReference type="SMART" id="SM01194">
    <property type="entry name" value="eRF1_1"/>
    <property type="match status" value="1"/>
</dbReference>
<evidence type="ECO:0000256" key="3">
    <source>
        <dbReference type="ARBA" id="ARBA00009504"/>
    </source>
</evidence>
<dbReference type="GO" id="GO:0070966">
    <property type="term" value="P:nuclear-transcribed mRNA catabolic process, no-go decay"/>
    <property type="evidence" value="ECO:0007669"/>
    <property type="project" value="InterPro"/>
</dbReference>
<protein>
    <recommendedName>
        <fullName evidence="6">eRF1/Pelota-like N-terminal domain-containing protein</fullName>
    </recommendedName>
</protein>
<dbReference type="InterPro" id="IPR058547">
    <property type="entry name" value="Pelota_N"/>
</dbReference>
<dbReference type="Pfam" id="PF03465">
    <property type="entry name" value="eRF1_3"/>
    <property type="match status" value="1"/>
</dbReference>
<dbReference type="SUPFAM" id="SSF53137">
    <property type="entry name" value="Translational machinery components"/>
    <property type="match status" value="1"/>
</dbReference>
<dbReference type="SUPFAM" id="SSF159065">
    <property type="entry name" value="Dom34/Pelota N-terminal domain-like"/>
    <property type="match status" value="1"/>
</dbReference>
<dbReference type="InterPro" id="IPR042226">
    <property type="entry name" value="eFR1_2_sf"/>
</dbReference>
<dbReference type="InterPro" id="IPR038069">
    <property type="entry name" value="Pelota/DOM34_N"/>
</dbReference>
<reference evidence="8" key="3">
    <citation type="submission" date="2017-05" db="EMBL/GenBank/DDBJ databases">
        <authorList>
            <person name="Song R."/>
            <person name="Chenine A.L."/>
            <person name="Ruprecht R.M."/>
        </authorList>
    </citation>
    <scope>NUCLEOTIDE SEQUENCE</scope>
    <source>
        <strain evidence="8">SCGC AB-777_F03</strain>
    </source>
</reference>
<evidence type="ECO:0000259" key="6">
    <source>
        <dbReference type="SMART" id="SM01194"/>
    </source>
</evidence>
<feature type="domain" description="eRF1/Pelota-like N-terminal" evidence="6">
    <location>
        <begin position="1"/>
        <end position="121"/>
    </location>
</feature>
<name>A0A2T9WM66_NANST</name>
<evidence type="ECO:0000256" key="2">
    <source>
        <dbReference type="ARBA" id="ARBA00004496"/>
    </source>
</evidence>
<keyword evidence="5" id="KW-0479">Metal-binding</keyword>
<dbReference type="Gene3D" id="2.30.30.870">
    <property type="entry name" value="Pelota, domain A"/>
    <property type="match status" value="1"/>
</dbReference>
<sequence>MKYEIIDKKTIKIRVEDEVDLLYLYKIVNVGDIIEGYDYRTLKFENEKEKKKIRIKIEVENIKFSEYRDSLRISGKIIDSNDKDSIGHYHTFDIRISTEFTLYKKEEIKKYEEKILEKSSRKKEDIFVISIDSNEIALGIINNGIKIIKEEYYKINKGDPEEKAKLYKIFSEFLNALRDYNIKFLCIIGPLFYPEEFYDYIKDKLNIKNIKIYKVSNGGVNGIYEFVRRTEYYETLKNLEILEINKLIEEILYLIQKNMVAFGYDDVYNNAMYNNIEYVLISEECFKKMKEENNIDKIINLFNILDKIDAEIYFVNNNVNNFELIDRFCIVGKLRYKI</sequence>
<dbReference type="GO" id="GO:0070481">
    <property type="term" value="P:nuclear-transcribed mRNA catabolic process, non-stop decay"/>
    <property type="evidence" value="ECO:0007669"/>
    <property type="project" value="InterPro"/>
</dbReference>
<dbReference type="GO" id="GO:0070651">
    <property type="term" value="P:nonfunctional rRNA decay"/>
    <property type="evidence" value="ECO:0007669"/>
    <property type="project" value="TreeGrafter"/>
</dbReference>
<dbReference type="SUPFAM" id="SSF55315">
    <property type="entry name" value="L30e-like"/>
    <property type="match status" value="1"/>
</dbReference>
<dbReference type="InterPro" id="IPR029064">
    <property type="entry name" value="Ribosomal_eL30-like_sf"/>
</dbReference>
<dbReference type="AlphaFoldDB" id="A0A2T9WM66"/>
<dbReference type="RefSeq" id="WP_228615119.1">
    <property type="nucleotide sequence ID" value="NZ_QEFP02000004.1"/>
</dbReference>
<dbReference type="InterPro" id="IPR005142">
    <property type="entry name" value="eRF1_3"/>
</dbReference>
<accession>A0A2T9WM66</accession>
<dbReference type="Pfam" id="PF26356">
    <property type="entry name" value="Pelota_N"/>
    <property type="match status" value="1"/>
</dbReference>
<proteinExistence type="inferred from homology"/>
<dbReference type="PANTHER" id="PTHR10853">
    <property type="entry name" value="PELOTA"/>
    <property type="match status" value="1"/>
</dbReference>
<dbReference type="GO" id="GO:0005737">
    <property type="term" value="C:cytoplasm"/>
    <property type="evidence" value="ECO:0007669"/>
    <property type="project" value="UniProtKB-SubCell"/>
</dbReference>
<dbReference type="PANTHER" id="PTHR10853:SF0">
    <property type="entry name" value="PROTEIN PELOTA HOMOLOG"/>
    <property type="match status" value="1"/>
</dbReference>
<comment type="cofactor">
    <cofactor evidence="1">
        <name>a divalent metal cation</name>
        <dbReference type="ChEBI" id="CHEBI:60240"/>
    </cofactor>
</comment>
<gene>
    <name evidence="8" type="ORF">DDW03_00045</name>
    <name evidence="7" type="ORF">DDW03_000575</name>
</gene>